<name>A0ABP9ICB6_9ACTN</name>
<accession>A0ABP9ICB6</accession>
<evidence type="ECO:0000256" key="1">
    <source>
        <dbReference type="SAM" id="MobiDB-lite"/>
    </source>
</evidence>
<feature type="compositionally biased region" description="Low complexity" evidence="1">
    <location>
        <begin position="12"/>
        <end position="21"/>
    </location>
</feature>
<dbReference type="EMBL" id="BAABHS010000048">
    <property type="protein sequence ID" value="GAA4992981.1"/>
    <property type="molecule type" value="Genomic_DNA"/>
</dbReference>
<dbReference type="RefSeq" id="WP_345680526.1">
    <property type="nucleotide sequence ID" value="NZ_BAABHS010000048.1"/>
</dbReference>
<feature type="region of interest" description="Disordered" evidence="1">
    <location>
        <begin position="1"/>
        <end position="25"/>
    </location>
</feature>
<sequence>MAERSDTVRDCGGPASGAPDAAARRDPAVDALVARLGDRIDDRVAEAFDDQLADRLAEPGLLGCAAARDRRTGPAVVLGSAAIGAAAIPWAADGTPAALTSWTGLALLNAVYFLRRT</sequence>
<evidence type="ECO:0000313" key="3">
    <source>
        <dbReference type="EMBL" id="GAA4992981.1"/>
    </source>
</evidence>
<keyword evidence="4" id="KW-1185">Reference proteome</keyword>
<organism evidence="3 4">
    <name type="scientific">Yinghuangia aomiensis</name>
    <dbReference type="NCBI Taxonomy" id="676205"/>
    <lineage>
        <taxon>Bacteria</taxon>
        <taxon>Bacillati</taxon>
        <taxon>Actinomycetota</taxon>
        <taxon>Actinomycetes</taxon>
        <taxon>Kitasatosporales</taxon>
        <taxon>Streptomycetaceae</taxon>
        <taxon>Yinghuangia</taxon>
    </lineage>
</organism>
<evidence type="ECO:0000256" key="2">
    <source>
        <dbReference type="SAM" id="Phobius"/>
    </source>
</evidence>
<feature type="transmembrane region" description="Helical" evidence="2">
    <location>
        <begin position="75"/>
        <end position="92"/>
    </location>
</feature>
<protein>
    <submittedName>
        <fullName evidence="3">Uncharacterized protein</fullName>
    </submittedName>
</protein>
<keyword evidence="2" id="KW-1133">Transmembrane helix</keyword>
<dbReference type="Proteomes" id="UP001500466">
    <property type="component" value="Unassembled WGS sequence"/>
</dbReference>
<comment type="caution">
    <text evidence="3">The sequence shown here is derived from an EMBL/GenBank/DDBJ whole genome shotgun (WGS) entry which is preliminary data.</text>
</comment>
<keyword evidence="2" id="KW-0472">Membrane</keyword>
<keyword evidence="2" id="KW-0812">Transmembrane</keyword>
<evidence type="ECO:0000313" key="4">
    <source>
        <dbReference type="Proteomes" id="UP001500466"/>
    </source>
</evidence>
<reference evidence="4" key="1">
    <citation type="journal article" date="2019" name="Int. J. Syst. Evol. Microbiol.">
        <title>The Global Catalogue of Microorganisms (GCM) 10K type strain sequencing project: providing services to taxonomists for standard genome sequencing and annotation.</title>
        <authorList>
            <consortium name="The Broad Institute Genomics Platform"/>
            <consortium name="The Broad Institute Genome Sequencing Center for Infectious Disease"/>
            <person name="Wu L."/>
            <person name="Ma J."/>
        </authorList>
    </citation>
    <scope>NUCLEOTIDE SEQUENCE [LARGE SCALE GENOMIC DNA]</scope>
    <source>
        <strain evidence="4">JCM 17986</strain>
    </source>
</reference>
<proteinExistence type="predicted"/>
<gene>
    <name evidence="3" type="ORF">GCM10023205_77080</name>
</gene>
<feature type="transmembrane region" description="Helical" evidence="2">
    <location>
        <begin position="98"/>
        <end position="114"/>
    </location>
</feature>